<evidence type="ECO:0000256" key="3">
    <source>
        <dbReference type="ARBA" id="ARBA00022692"/>
    </source>
</evidence>
<sequence length="471" mass="50889">MGGKSQNVHRMSPSVRWLFFAVVLWAGIWMGEWFPRCASLRWWAMSLLLMCALLLRVKMMTVSAVLALLFIGGLASGASVWHQPLGVIEGECRGVATVRVDPTFRSNGTATVLELQHKRYKVLAYGSAGRHLARRLVGESVRVVGECSPNDGAFSRFDRVNHVIGRMNVSSVSETFSEGSMFVRAANRMRRSLVNGVESMPFGQRALFTGLVIGDDRDQSPEMVQRFRSSGLSHLCAVSGQNVAYLLIVASPLLKRRSKWMKWSLTMLLLVWFVVLTRAEPSVLRAAFMAAMVASNALLRSPVNARVVLSRAVLVLLLIDPMLAWSVGFALSVGATAGLAWASAGIGRVVGHRGILAATLAAQLGTAPVSLIVFGFVPVISLLANPLAIPVAGFVMTVGLPVALLASAVPILVPLVSWVLAIPVSWVDGVSRVASFLSPHGWWNGALWVLTGLLLLRRAMRNAQRHTAVAG</sequence>
<accession>A0A6J6H7C9</accession>
<dbReference type="NCBIfam" id="TIGR00360">
    <property type="entry name" value="ComEC_N-term"/>
    <property type="match status" value="1"/>
</dbReference>
<evidence type="ECO:0000259" key="7">
    <source>
        <dbReference type="Pfam" id="PF03772"/>
    </source>
</evidence>
<keyword evidence="2" id="KW-1003">Cell membrane</keyword>
<organism evidence="8">
    <name type="scientific">freshwater metagenome</name>
    <dbReference type="NCBI Taxonomy" id="449393"/>
    <lineage>
        <taxon>unclassified sequences</taxon>
        <taxon>metagenomes</taxon>
        <taxon>ecological metagenomes</taxon>
    </lineage>
</organism>
<evidence type="ECO:0000256" key="5">
    <source>
        <dbReference type="ARBA" id="ARBA00023136"/>
    </source>
</evidence>
<comment type="subcellular location">
    <subcellularLocation>
        <location evidence="1">Cell membrane</location>
        <topology evidence="1">Multi-pass membrane protein</topology>
    </subcellularLocation>
</comment>
<dbReference type="AlphaFoldDB" id="A0A6J6H7C9"/>
<evidence type="ECO:0000256" key="1">
    <source>
        <dbReference type="ARBA" id="ARBA00004651"/>
    </source>
</evidence>
<gene>
    <name evidence="8" type="ORF">UFOPK1874_00292</name>
</gene>
<feature type="transmembrane region" description="Helical" evidence="6">
    <location>
        <begin position="283"/>
        <end position="301"/>
    </location>
</feature>
<feature type="transmembrane region" description="Helical" evidence="6">
    <location>
        <begin position="15"/>
        <end position="34"/>
    </location>
</feature>
<feature type="domain" description="ComEC/Rec2-related protein" evidence="7">
    <location>
        <begin position="211"/>
        <end position="454"/>
    </location>
</feature>
<keyword evidence="3 6" id="KW-0812">Transmembrane</keyword>
<feature type="transmembrane region" description="Helical" evidence="6">
    <location>
        <begin position="260"/>
        <end position="277"/>
    </location>
</feature>
<dbReference type="InterPro" id="IPR052159">
    <property type="entry name" value="Competence_DNA_uptake"/>
</dbReference>
<evidence type="ECO:0000256" key="2">
    <source>
        <dbReference type="ARBA" id="ARBA00022475"/>
    </source>
</evidence>
<proteinExistence type="predicted"/>
<evidence type="ECO:0000313" key="8">
    <source>
        <dbReference type="EMBL" id="CAB4608946.1"/>
    </source>
</evidence>
<evidence type="ECO:0000256" key="4">
    <source>
        <dbReference type="ARBA" id="ARBA00022989"/>
    </source>
</evidence>
<dbReference type="PANTHER" id="PTHR30619">
    <property type="entry name" value="DNA INTERNALIZATION/COMPETENCE PROTEIN COMEC/REC2"/>
    <property type="match status" value="1"/>
</dbReference>
<dbReference type="EMBL" id="CAEZUX010000016">
    <property type="protein sequence ID" value="CAB4608946.1"/>
    <property type="molecule type" value="Genomic_DNA"/>
</dbReference>
<keyword evidence="4 6" id="KW-1133">Transmembrane helix</keyword>
<feature type="transmembrane region" description="Helical" evidence="6">
    <location>
        <begin position="387"/>
        <end position="420"/>
    </location>
</feature>
<protein>
    <submittedName>
        <fullName evidence="8">Unannotated protein</fullName>
    </submittedName>
</protein>
<dbReference type="PANTHER" id="PTHR30619:SF7">
    <property type="entry name" value="BETA-LACTAMASE DOMAIN PROTEIN"/>
    <property type="match status" value="1"/>
</dbReference>
<dbReference type="GO" id="GO:0005886">
    <property type="term" value="C:plasma membrane"/>
    <property type="evidence" value="ECO:0007669"/>
    <property type="project" value="UniProtKB-SubCell"/>
</dbReference>
<evidence type="ECO:0000256" key="6">
    <source>
        <dbReference type="SAM" id="Phobius"/>
    </source>
</evidence>
<dbReference type="Pfam" id="PF03772">
    <property type="entry name" value="Competence"/>
    <property type="match status" value="1"/>
</dbReference>
<dbReference type="InterPro" id="IPR004477">
    <property type="entry name" value="ComEC_N"/>
</dbReference>
<feature type="transmembrane region" description="Helical" evidence="6">
    <location>
        <begin position="313"/>
        <end position="342"/>
    </location>
</feature>
<feature type="transmembrane region" description="Helical" evidence="6">
    <location>
        <begin position="440"/>
        <end position="456"/>
    </location>
</feature>
<name>A0A6J6H7C9_9ZZZZ</name>
<feature type="transmembrane region" description="Helical" evidence="6">
    <location>
        <begin position="64"/>
        <end position="82"/>
    </location>
</feature>
<feature type="transmembrane region" description="Helical" evidence="6">
    <location>
        <begin position="231"/>
        <end position="248"/>
    </location>
</feature>
<keyword evidence="5 6" id="KW-0472">Membrane</keyword>
<reference evidence="8" key="1">
    <citation type="submission" date="2020-05" db="EMBL/GenBank/DDBJ databases">
        <authorList>
            <person name="Chiriac C."/>
            <person name="Salcher M."/>
            <person name="Ghai R."/>
            <person name="Kavagutti S V."/>
        </authorList>
    </citation>
    <scope>NUCLEOTIDE SEQUENCE</scope>
</reference>
<feature type="transmembrane region" description="Helical" evidence="6">
    <location>
        <begin position="40"/>
        <end position="57"/>
    </location>
</feature>